<reference evidence="1" key="2">
    <citation type="journal article" date="2022" name="New Phytol.">
        <title>Evolutionary transition to the ectomycorrhizal habit in the genomes of a hyperdiverse lineage of mushroom-forming fungi.</title>
        <authorList>
            <person name="Looney B."/>
            <person name="Miyauchi S."/>
            <person name="Morin E."/>
            <person name="Drula E."/>
            <person name="Courty P.E."/>
            <person name="Kohler A."/>
            <person name="Kuo A."/>
            <person name="LaButti K."/>
            <person name="Pangilinan J."/>
            <person name="Lipzen A."/>
            <person name="Riley R."/>
            <person name="Andreopoulos W."/>
            <person name="He G."/>
            <person name="Johnson J."/>
            <person name="Nolan M."/>
            <person name="Tritt A."/>
            <person name="Barry K.W."/>
            <person name="Grigoriev I.V."/>
            <person name="Nagy L.G."/>
            <person name="Hibbett D."/>
            <person name="Henrissat B."/>
            <person name="Matheny P.B."/>
            <person name="Labbe J."/>
            <person name="Martin F.M."/>
        </authorList>
    </citation>
    <scope>NUCLEOTIDE SEQUENCE</scope>
    <source>
        <strain evidence="1">HHB10654</strain>
    </source>
</reference>
<accession>A0ACB8T574</accession>
<gene>
    <name evidence="1" type="ORF">BV25DRAFT_1824332</name>
</gene>
<organism evidence="1 2">
    <name type="scientific">Artomyces pyxidatus</name>
    <dbReference type="NCBI Taxonomy" id="48021"/>
    <lineage>
        <taxon>Eukaryota</taxon>
        <taxon>Fungi</taxon>
        <taxon>Dikarya</taxon>
        <taxon>Basidiomycota</taxon>
        <taxon>Agaricomycotina</taxon>
        <taxon>Agaricomycetes</taxon>
        <taxon>Russulales</taxon>
        <taxon>Auriscalpiaceae</taxon>
        <taxon>Artomyces</taxon>
    </lineage>
</organism>
<evidence type="ECO:0000313" key="2">
    <source>
        <dbReference type="Proteomes" id="UP000814140"/>
    </source>
</evidence>
<comment type="caution">
    <text evidence="1">The sequence shown here is derived from an EMBL/GenBank/DDBJ whole genome shotgun (WGS) entry which is preliminary data.</text>
</comment>
<dbReference type="Proteomes" id="UP000814140">
    <property type="component" value="Unassembled WGS sequence"/>
</dbReference>
<dbReference type="EMBL" id="MU277203">
    <property type="protein sequence ID" value="KAI0063281.1"/>
    <property type="molecule type" value="Genomic_DNA"/>
</dbReference>
<name>A0ACB8T574_9AGAM</name>
<reference evidence="1" key="1">
    <citation type="submission" date="2021-03" db="EMBL/GenBank/DDBJ databases">
        <authorList>
            <consortium name="DOE Joint Genome Institute"/>
            <person name="Ahrendt S."/>
            <person name="Looney B.P."/>
            <person name="Miyauchi S."/>
            <person name="Morin E."/>
            <person name="Drula E."/>
            <person name="Courty P.E."/>
            <person name="Chicoki N."/>
            <person name="Fauchery L."/>
            <person name="Kohler A."/>
            <person name="Kuo A."/>
            <person name="Labutti K."/>
            <person name="Pangilinan J."/>
            <person name="Lipzen A."/>
            <person name="Riley R."/>
            <person name="Andreopoulos W."/>
            <person name="He G."/>
            <person name="Johnson J."/>
            <person name="Barry K.W."/>
            <person name="Grigoriev I.V."/>
            <person name="Nagy L."/>
            <person name="Hibbett D."/>
            <person name="Henrissat B."/>
            <person name="Matheny P.B."/>
            <person name="Labbe J."/>
            <person name="Martin F."/>
        </authorList>
    </citation>
    <scope>NUCLEOTIDE SEQUENCE</scope>
    <source>
        <strain evidence="1">HHB10654</strain>
    </source>
</reference>
<protein>
    <submittedName>
        <fullName evidence="1">Uncharacterized protein</fullName>
    </submittedName>
</protein>
<sequence length="77" mass="8471">MGAFAALIFWCLLLLPTTNATPTIASDDEAQKPFVTHDGAAWDSPPHPDSTNHLIFNNVNSLMQRWPNTMYLNGSSP</sequence>
<evidence type="ECO:0000313" key="1">
    <source>
        <dbReference type="EMBL" id="KAI0063281.1"/>
    </source>
</evidence>
<proteinExistence type="predicted"/>
<keyword evidence="2" id="KW-1185">Reference proteome</keyword>